<protein>
    <submittedName>
        <fullName evidence="2">Uncharacterized protein</fullName>
    </submittedName>
</protein>
<dbReference type="EMBL" id="AZBU02000003">
    <property type="protein sequence ID" value="TKR87490.1"/>
    <property type="molecule type" value="Genomic_DNA"/>
</dbReference>
<feature type="chain" id="PRO_5020406621" evidence="1">
    <location>
        <begin position="21"/>
        <end position="68"/>
    </location>
</feature>
<name>A0A4U5NW16_STECR</name>
<keyword evidence="3" id="KW-1185">Reference proteome</keyword>
<accession>A0A4U5NW16</accession>
<dbReference type="AlphaFoldDB" id="A0A4U5NW16"/>
<keyword evidence="1" id="KW-0732">Signal</keyword>
<evidence type="ECO:0000313" key="3">
    <source>
        <dbReference type="Proteomes" id="UP000298663"/>
    </source>
</evidence>
<proteinExistence type="predicted"/>
<reference evidence="2 3" key="1">
    <citation type="journal article" date="2015" name="Genome Biol.">
        <title>Comparative genomics of Steinernema reveals deeply conserved gene regulatory networks.</title>
        <authorList>
            <person name="Dillman A.R."/>
            <person name="Macchietto M."/>
            <person name="Porter C.F."/>
            <person name="Rogers A."/>
            <person name="Williams B."/>
            <person name="Antoshechkin I."/>
            <person name="Lee M.M."/>
            <person name="Goodwin Z."/>
            <person name="Lu X."/>
            <person name="Lewis E.E."/>
            <person name="Goodrich-Blair H."/>
            <person name="Stock S.P."/>
            <person name="Adams B.J."/>
            <person name="Sternberg P.W."/>
            <person name="Mortazavi A."/>
        </authorList>
    </citation>
    <scope>NUCLEOTIDE SEQUENCE [LARGE SCALE GENOMIC DNA]</scope>
    <source>
        <strain evidence="2 3">ALL</strain>
    </source>
</reference>
<evidence type="ECO:0000313" key="2">
    <source>
        <dbReference type="EMBL" id="TKR87490.1"/>
    </source>
</evidence>
<sequence>MCFLILIPLAFALFLSQVCGQCQIRLGDECSNEEIYQWSYCQPPTGLPCYVSCCLTPFDYFSTFKFSV</sequence>
<organism evidence="2 3">
    <name type="scientific">Steinernema carpocapsae</name>
    <name type="common">Entomopathogenic nematode</name>
    <dbReference type="NCBI Taxonomy" id="34508"/>
    <lineage>
        <taxon>Eukaryota</taxon>
        <taxon>Metazoa</taxon>
        <taxon>Ecdysozoa</taxon>
        <taxon>Nematoda</taxon>
        <taxon>Chromadorea</taxon>
        <taxon>Rhabditida</taxon>
        <taxon>Tylenchina</taxon>
        <taxon>Panagrolaimomorpha</taxon>
        <taxon>Strongyloidoidea</taxon>
        <taxon>Steinernematidae</taxon>
        <taxon>Steinernema</taxon>
    </lineage>
</organism>
<reference evidence="2 3" key="2">
    <citation type="journal article" date="2019" name="G3 (Bethesda)">
        <title>Hybrid Assembly of the Genome of the Entomopathogenic Nematode Steinernema carpocapsae Identifies the X-Chromosome.</title>
        <authorList>
            <person name="Serra L."/>
            <person name="Macchietto M."/>
            <person name="Macias-Munoz A."/>
            <person name="McGill C.J."/>
            <person name="Rodriguez I.M."/>
            <person name="Rodriguez B."/>
            <person name="Murad R."/>
            <person name="Mortazavi A."/>
        </authorList>
    </citation>
    <scope>NUCLEOTIDE SEQUENCE [LARGE SCALE GENOMIC DNA]</scope>
    <source>
        <strain evidence="2 3">ALL</strain>
    </source>
</reference>
<dbReference type="Proteomes" id="UP000298663">
    <property type="component" value="Unassembled WGS sequence"/>
</dbReference>
<comment type="caution">
    <text evidence="2">The sequence shown here is derived from an EMBL/GenBank/DDBJ whole genome shotgun (WGS) entry which is preliminary data.</text>
</comment>
<gene>
    <name evidence="2" type="ORF">L596_011880</name>
</gene>
<feature type="signal peptide" evidence="1">
    <location>
        <begin position="1"/>
        <end position="20"/>
    </location>
</feature>
<evidence type="ECO:0000256" key="1">
    <source>
        <dbReference type="SAM" id="SignalP"/>
    </source>
</evidence>